<dbReference type="EMBL" id="JANUHA010000013">
    <property type="protein sequence ID" value="MCS0598112.1"/>
    <property type="molecule type" value="Genomic_DNA"/>
</dbReference>
<evidence type="ECO:0000313" key="2">
    <source>
        <dbReference type="EMBL" id="MCS0598112.1"/>
    </source>
</evidence>
<feature type="region of interest" description="Disordered" evidence="1">
    <location>
        <begin position="241"/>
        <end position="274"/>
    </location>
</feature>
<comment type="caution">
    <text evidence="2">The sequence shown here is derived from an EMBL/GenBank/DDBJ whole genome shotgun (WGS) entry which is preliminary data.</text>
</comment>
<name>A0ABT2APF3_9BURK</name>
<feature type="region of interest" description="Disordered" evidence="1">
    <location>
        <begin position="360"/>
        <end position="380"/>
    </location>
</feature>
<keyword evidence="3" id="KW-1185">Reference proteome</keyword>
<accession>A0ABT2APF3</accession>
<proteinExistence type="predicted"/>
<feature type="compositionally biased region" description="Low complexity" evidence="1">
    <location>
        <begin position="250"/>
        <end position="260"/>
    </location>
</feature>
<protein>
    <submittedName>
        <fullName evidence="2">Uncharacterized protein</fullName>
    </submittedName>
</protein>
<dbReference type="RefSeq" id="WP_258829129.1">
    <property type="nucleotide sequence ID" value="NZ_JANUHA010000013.1"/>
</dbReference>
<dbReference type="Proteomes" id="UP001206572">
    <property type="component" value="Unassembled WGS sequence"/>
</dbReference>
<sequence length="493" mass="54116">MSAVTPAARAIKQADSGIGNWLMDLVTGAGSSPGHIIVTGILGVVPGVGQAMDARDVIISIIVIAKSPMSVSAWVNLVINLIGCVPAVGDALKVGFKLMKQGRSFGRVLEAVSPKLRGNVQKYMQNVNWGALIAQTKSLFFKCIDAFIDGLDSWAVKMFAGRKEVAAIIAELQGLRRRAPKMIDEAFAELKIMHTRMLGHEVPRNTAAVRPPAPRPQAPSRAALAEQQRVAAARVQRRLAAKRAAKEKAPTAQPNATNTATKKKAEPKKQSWSSGIPAEHITDYYVKRKHIHFRKAKNGGQLIEEHSVGHNGLDHLWANYSAGREFVVGETKSSIFDSFKLMAALPADLQEAFNALRADEAANPTRNDRPNIFASEDRDRLANRRVGVGGSDTQDTELRKGLAAPNAETGLHTQMSHKWIEERLPHPRERLTAKGSRLPNLIRDWLDGDIDECPYNRWISLVTGRQLHKHRQSGGSTHEVQVILNLPDNILER</sequence>
<evidence type="ECO:0000256" key="1">
    <source>
        <dbReference type="SAM" id="MobiDB-lite"/>
    </source>
</evidence>
<gene>
    <name evidence="2" type="ORF">NX780_17315</name>
</gene>
<evidence type="ECO:0000313" key="3">
    <source>
        <dbReference type="Proteomes" id="UP001206572"/>
    </source>
</evidence>
<organism evidence="2 3">
    <name type="scientific">Massilia agri</name>
    <dbReference type="NCBI Taxonomy" id="1886785"/>
    <lineage>
        <taxon>Bacteria</taxon>
        <taxon>Pseudomonadati</taxon>
        <taxon>Pseudomonadota</taxon>
        <taxon>Betaproteobacteria</taxon>
        <taxon>Burkholderiales</taxon>
        <taxon>Oxalobacteraceae</taxon>
        <taxon>Telluria group</taxon>
        <taxon>Massilia</taxon>
    </lineage>
</organism>
<reference evidence="2 3" key="1">
    <citation type="submission" date="2022-08" db="EMBL/GenBank/DDBJ databases">
        <title>Reclassification of Massilia species as members of the genera Telluria, Duganella, Pseudoduganella, Mokoshia gen. nov. and Zemynaea gen. nov. using orthogonal and non-orthogonal genome-based approaches.</title>
        <authorList>
            <person name="Bowman J.P."/>
        </authorList>
    </citation>
    <scope>NUCLEOTIDE SEQUENCE [LARGE SCALE GENOMIC DNA]</scope>
    <source>
        <strain evidence="2 3">JCM 31661</strain>
    </source>
</reference>
<dbReference type="CDD" id="cd20746">
    <property type="entry name" value="FIX_Ntox15_NUC_DUF4112_RhsA-like"/>
    <property type="match status" value="1"/>
</dbReference>
<dbReference type="InterPro" id="IPR049802">
    <property type="entry name" value="RhsC-like_FIX"/>
</dbReference>